<keyword evidence="11" id="KW-1185">Reference proteome</keyword>
<evidence type="ECO:0000256" key="7">
    <source>
        <dbReference type="ARBA" id="ARBA00023136"/>
    </source>
</evidence>
<keyword evidence="5 8" id="KW-0812">Transmembrane</keyword>
<evidence type="ECO:0000256" key="1">
    <source>
        <dbReference type="ARBA" id="ARBA00004429"/>
    </source>
</evidence>
<dbReference type="Gene3D" id="1.20.1250.20">
    <property type="entry name" value="MFS general substrate transporter like domains"/>
    <property type="match status" value="2"/>
</dbReference>
<evidence type="ECO:0000256" key="4">
    <source>
        <dbReference type="ARBA" id="ARBA00022519"/>
    </source>
</evidence>
<accession>A0ABV5B841</accession>
<evidence type="ECO:0000313" key="10">
    <source>
        <dbReference type="EMBL" id="MFB5681039.1"/>
    </source>
</evidence>
<feature type="transmembrane region" description="Helical" evidence="8">
    <location>
        <begin position="350"/>
        <end position="370"/>
    </location>
</feature>
<feature type="transmembrane region" description="Helical" evidence="8">
    <location>
        <begin position="29"/>
        <end position="49"/>
    </location>
</feature>
<feature type="transmembrane region" description="Helical" evidence="8">
    <location>
        <begin position="222"/>
        <end position="239"/>
    </location>
</feature>
<protein>
    <submittedName>
        <fullName evidence="10">MFS transporter</fullName>
    </submittedName>
</protein>
<organism evidence="10 11">
    <name type="scientific">Paenibacillus terreus</name>
    <dbReference type="NCBI Taxonomy" id="1387834"/>
    <lineage>
        <taxon>Bacteria</taxon>
        <taxon>Bacillati</taxon>
        <taxon>Bacillota</taxon>
        <taxon>Bacilli</taxon>
        <taxon>Bacillales</taxon>
        <taxon>Paenibacillaceae</taxon>
        <taxon>Paenibacillus</taxon>
    </lineage>
</organism>
<feature type="transmembrane region" description="Helical" evidence="8">
    <location>
        <begin position="286"/>
        <end position="307"/>
    </location>
</feature>
<evidence type="ECO:0000313" key="11">
    <source>
        <dbReference type="Proteomes" id="UP001580407"/>
    </source>
</evidence>
<evidence type="ECO:0000256" key="5">
    <source>
        <dbReference type="ARBA" id="ARBA00022692"/>
    </source>
</evidence>
<keyword evidence="2" id="KW-0813">Transport</keyword>
<proteinExistence type="predicted"/>
<feature type="transmembrane region" description="Helical" evidence="8">
    <location>
        <begin position="61"/>
        <end position="82"/>
    </location>
</feature>
<name>A0ABV5B841_9BACL</name>
<feature type="domain" description="Major facilitator superfamily associated" evidence="9">
    <location>
        <begin position="31"/>
        <end position="380"/>
    </location>
</feature>
<feature type="transmembrane region" description="Helical" evidence="8">
    <location>
        <begin position="259"/>
        <end position="279"/>
    </location>
</feature>
<dbReference type="Proteomes" id="UP001580407">
    <property type="component" value="Unassembled WGS sequence"/>
</dbReference>
<feature type="transmembrane region" description="Helical" evidence="8">
    <location>
        <begin position="376"/>
        <end position="396"/>
    </location>
</feature>
<keyword evidence="6 8" id="KW-1133">Transmembrane helix</keyword>
<feature type="transmembrane region" description="Helical" evidence="8">
    <location>
        <begin position="313"/>
        <end position="338"/>
    </location>
</feature>
<dbReference type="Pfam" id="PF12832">
    <property type="entry name" value="MFS_1_like"/>
    <property type="match status" value="1"/>
</dbReference>
<evidence type="ECO:0000256" key="3">
    <source>
        <dbReference type="ARBA" id="ARBA00022475"/>
    </source>
</evidence>
<dbReference type="InterPro" id="IPR036259">
    <property type="entry name" value="MFS_trans_sf"/>
</dbReference>
<gene>
    <name evidence="10" type="ORF">ACE3NQ_08960</name>
</gene>
<sequence length="411" mass="45059">MIQWQGWMLQYIHINPDRRDIHSTMSPSAALRTFNFLYFALMAMFLPFLPVYLDEQGVSTSQVGIIVCTGGIVTLISQPLWGMISDRTKTIRKIMLLLITCTSVTGYLLYDTASYGLLILFAMLVYFFLMPMDPLIESLNFRVAESTGASYGSFRTYGALGYAVMSLAAGYILSLLGAGSMAYVFAGLGVVSFLICLRVPDAPVTGKPVTLDSLKGFLKNKKTLLFLLLVFISSVPARLNDTFLGVYIRELGGSAELVGQAWFLAAGSEIAVFALSFWWLRKGKELIIVTIAGAFYFVRFFLTAWIADPQWLAILQILQIATFPVFYSAAIQYIYSIVPEEWRATGQTVLALLFFGISGIVASYAGGALYEAFGGRVLYLSVSAMSLAGAVIGFVLSRVYGSKHRSGAKAS</sequence>
<reference evidence="10 11" key="1">
    <citation type="submission" date="2024-09" db="EMBL/GenBank/DDBJ databases">
        <authorList>
            <person name="Ruan L."/>
        </authorList>
    </citation>
    <scope>NUCLEOTIDE SEQUENCE [LARGE SCALE GENOMIC DNA]</scope>
    <source>
        <strain evidence="10 11">D33</strain>
    </source>
</reference>
<comment type="subcellular location">
    <subcellularLocation>
        <location evidence="1">Cell inner membrane</location>
        <topology evidence="1">Multi-pass membrane protein</topology>
    </subcellularLocation>
</comment>
<dbReference type="SUPFAM" id="SSF103473">
    <property type="entry name" value="MFS general substrate transporter"/>
    <property type="match status" value="1"/>
</dbReference>
<evidence type="ECO:0000256" key="2">
    <source>
        <dbReference type="ARBA" id="ARBA00022448"/>
    </source>
</evidence>
<keyword evidence="7 8" id="KW-0472">Membrane</keyword>
<evidence type="ECO:0000259" key="9">
    <source>
        <dbReference type="Pfam" id="PF12832"/>
    </source>
</evidence>
<dbReference type="PANTHER" id="PTHR23522">
    <property type="entry name" value="BLL5896 PROTEIN"/>
    <property type="match status" value="1"/>
</dbReference>
<evidence type="ECO:0000256" key="8">
    <source>
        <dbReference type="SAM" id="Phobius"/>
    </source>
</evidence>
<dbReference type="InterPro" id="IPR024989">
    <property type="entry name" value="MFS_assoc_dom"/>
</dbReference>
<keyword evidence="3" id="KW-1003">Cell membrane</keyword>
<evidence type="ECO:0000256" key="6">
    <source>
        <dbReference type="ARBA" id="ARBA00022989"/>
    </source>
</evidence>
<dbReference type="EMBL" id="JBHILM010000008">
    <property type="protein sequence ID" value="MFB5681039.1"/>
    <property type="molecule type" value="Genomic_DNA"/>
</dbReference>
<dbReference type="PANTHER" id="PTHR23522:SF10">
    <property type="entry name" value="3-PHENYLPROPIONIC ACID TRANSPORTER-RELATED"/>
    <property type="match status" value="1"/>
</dbReference>
<comment type="caution">
    <text evidence="10">The sequence shown here is derived from an EMBL/GenBank/DDBJ whole genome shotgun (WGS) entry which is preliminary data.</text>
</comment>
<feature type="transmembrane region" description="Helical" evidence="8">
    <location>
        <begin position="182"/>
        <end position="201"/>
    </location>
</feature>
<keyword evidence="4" id="KW-0997">Cell inner membrane</keyword>
<feature type="transmembrane region" description="Helical" evidence="8">
    <location>
        <begin position="116"/>
        <end position="136"/>
    </location>
</feature>